<dbReference type="InterPro" id="IPR044974">
    <property type="entry name" value="Disease_R_plants"/>
</dbReference>
<comment type="caution">
    <text evidence="1">The sequence shown here is derived from an EMBL/GenBank/DDBJ whole genome shotgun (WGS) entry which is preliminary data.</text>
</comment>
<proteinExistence type="predicted"/>
<sequence length="251" mass="28971">MIRSPEVLHVTEHLVGIESRTEELISTLRLDYKDHVIVVGVSGISGIAAAVDTEFKEEVVSHAEGFPLVLKDEERAFFPDVEFRFLVDRSLVEKTTGLYKWSMPWAIKEMAKEIVRQENEDEPGQRTRLWMKSDVMRVLTECSGTKSVESIHLVIHNVDENVIVQVEALRKMSNLRLLRINVDTLLKPRRGQIFWSGSSHDEMASPLSFCKLQCMWWSQLPFKSFNHIDMANVVVIRVEYSNLEILWEGMK</sequence>
<accession>A0AAD5BPH1</accession>
<dbReference type="Proteomes" id="UP001206925">
    <property type="component" value="Unassembled WGS sequence"/>
</dbReference>
<dbReference type="EMBL" id="JAMZMK010011435">
    <property type="protein sequence ID" value="KAI7727132.1"/>
    <property type="molecule type" value="Genomic_DNA"/>
</dbReference>
<organism evidence="1 2">
    <name type="scientific">Ambrosia artemisiifolia</name>
    <name type="common">Common ragweed</name>
    <dbReference type="NCBI Taxonomy" id="4212"/>
    <lineage>
        <taxon>Eukaryota</taxon>
        <taxon>Viridiplantae</taxon>
        <taxon>Streptophyta</taxon>
        <taxon>Embryophyta</taxon>
        <taxon>Tracheophyta</taxon>
        <taxon>Spermatophyta</taxon>
        <taxon>Magnoliopsida</taxon>
        <taxon>eudicotyledons</taxon>
        <taxon>Gunneridae</taxon>
        <taxon>Pentapetalae</taxon>
        <taxon>asterids</taxon>
        <taxon>campanulids</taxon>
        <taxon>Asterales</taxon>
        <taxon>Asteraceae</taxon>
        <taxon>Asteroideae</taxon>
        <taxon>Heliantheae alliance</taxon>
        <taxon>Heliantheae</taxon>
        <taxon>Ambrosia</taxon>
    </lineage>
</organism>
<evidence type="ECO:0000313" key="1">
    <source>
        <dbReference type="EMBL" id="KAI7727132.1"/>
    </source>
</evidence>
<dbReference type="AlphaFoldDB" id="A0AAD5BPH1"/>
<feature type="non-terminal residue" evidence="1">
    <location>
        <position position="1"/>
    </location>
</feature>
<protein>
    <submittedName>
        <fullName evidence="1">Uncharacterized protein</fullName>
    </submittedName>
</protein>
<dbReference type="PANTHER" id="PTHR11017">
    <property type="entry name" value="LEUCINE-RICH REPEAT-CONTAINING PROTEIN"/>
    <property type="match status" value="1"/>
</dbReference>
<reference evidence="1" key="1">
    <citation type="submission" date="2022-06" db="EMBL/GenBank/DDBJ databases">
        <title>Uncovering the hologenomic basis of an extraordinary plant invasion.</title>
        <authorList>
            <person name="Bieker V.C."/>
            <person name="Martin M.D."/>
            <person name="Gilbert T."/>
            <person name="Hodgins K."/>
            <person name="Battlay P."/>
            <person name="Petersen B."/>
            <person name="Wilson J."/>
        </authorList>
    </citation>
    <scope>NUCLEOTIDE SEQUENCE</scope>
    <source>
        <strain evidence="1">AA19_3_7</strain>
        <tissue evidence="1">Leaf</tissue>
    </source>
</reference>
<keyword evidence="2" id="KW-1185">Reference proteome</keyword>
<name>A0AAD5BPH1_AMBAR</name>
<dbReference type="PANTHER" id="PTHR11017:SF385">
    <property type="entry name" value="DISEASE RESISTANCE PROTEIN (TIR-NBS-LRR CLASS)-RELATED"/>
    <property type="match status" value="1"/>
</dbReference>
<gene>
    <name evidence="1" type="ORF">M8C21_008084</name>
</gene>
<dbReference type="GO" id="GO:0006952">
    <property type="term" value="P:defense response"/>
    <property type="evidence" value="ECO:0007669"/>
    <property type="project" value="InterPro"/>
</dbReference>
<evidence type="ECO:0000313" key="2">
    <source>
        <dbReference type="Proteomes" id="UP001206925"/>
    </source>
</evidence>